<organism evidence="2 3">
    <name type="scientific">Methanospirillum stamsii</name>
    <dbReference type="NCBI Taxonomy" id="1277351"/>
    <lineage>
        <taxon>Archaea</taxon>
        <taxon>Methanobacteriati</taxon>
        <taxon>Methanobacteriota</taxon>
        <taxon>Stenosarchaea group</taxon>
        <taxon>Methanomicrobia</taxon>
        <taxon>Methanomicrobiales</taxon>
        <taxon>Methanospirillaceae</taxon>
        <taxon>Methanospirillum</taxon>
    </lineage>
</organism>
<accession>A0A2V2NB79</accession>
<dbReference type="GeneID" id="97608677"/>
<dbReference type="InterPro" id="IPR036374">
    <property type="entry name" value="OxRdtase_Mopterin-bd_sf"/>
</dbReference>
<dbReference type="EMBL" id="QGMZ01000018">
    <property type="protein sequence ID" value="PWR73597.1"/>
    <property type="molecule type" value="Genomic_DNA"/>
</dbReference>
<dbReference type="AlphaFoldDB" id="A0A2V2NB79"/>
<feature type="domain" description="Oxidoreductase molybdopterin-binding" evidence="1">
    <location>
        <begin position="231"/>
        <end position="332"/>
    </location>
</feature>
<proteinExistence type="predicted"/>
<dbReference type="Proteomes" id="UP000245934">
    <property type="component" value="Unassembled WGS sequence"/>
</dbReference>
<protein>
    <recommendedName>
        <fullName evidence="1">Oxidoreductase molybdopterin-binding domain-containing protein</fullName>
    </recommendedName>
</protein>
<keyword evidence="3" id="KW-1185">Reference proteome</keyword>
<sequence>MKVGINKNQVYLGFVLVILLLMVGPVMGSGEILFEGPLSLSDNTVEISSYVSDESYEIPANTPLGALATVVDLPLKITDKSFEKNGILMLDAIGSFEYDKAQGKTWVCVVNGATLDDYGSPETDGLNIKVLSPGDEVSFFYGEKPVSADNAEASVLFSDENSGLVQDLPDNQDQGLVSAGDQIEEGNSLQIDADEWSISLTGAISDEINQTFFEESASCHKGSFTDEDGNEYTGIPLWRLLGWVDDEVSHGSEGFNDAAFESGYVVVVKAGDGYSREFSTKDLTTSDEIIIANNMNGEPLAADGEKPSYPLKLVGPTITGGNSVGNIVEIELIGLPVFSEKSGSDSTEQSEQKEIPQIHIVKYETDGKTIINETTVDYQWMEDNLEVIGDGKTTYKYEGITNNPEDLWNSNQSFSNGFKIESAVKGTLLRDLVNLVGGMEPGTLVKLVASDGYETKLGYPSVYPNPAALDLAGDPFLAFAKGDKVVPDFKEGYQLFFTGGDDQVFSNWDMHETMDSNHWHYYWESGVQYPSAGGLAAKYIETIEVYSEPESEWGLILDGTQIGGVKTDISSGYFDSALVCQFGSNHVATYTDSDGKTWKGMPLWFLCGFVDDADQHSNNAYNESLADSGYQIVITGTDGTSITLESADVKRSGDYILASIRDDILIPKDDASWPLVLTGSGVSDPVMAVEKIELKSLQ</sequence>
<dbReference type="Gene3D" id="3.90.420.10">
    <property type="entry name" value="Oxidoreductase, molybdopterin-binding domain"/>
    <property type="match status" value="1"/>
</dbReference>
<name>A0A2V2NB79_9EURY</name>
<evidence type="ECO:0000259" key="1">
    <source>
        <dbReference type="Pfam" id="PF00174"/>
    </source>
</evidence>
<comment type="caution">
    <text evidence="2">The sequence shown here is derived from an EMBL/GenBank/DDBJ whole genome shotgun (WGS) entry which is preliminary data.</text>
</comment>
<dbReference type="OrthoDB" id="112310at2157"/>
<dbReference type="RefSeq" id="WP_109941008.1">
    <property type="nucleotide sequence ID" value="NZ_CP176366.1"/>
</dbReference>
<dbReference type="SUPFAM" id="SSF56524">
    <property type="entry name" value="Oxidoreductase molybdopterin-binding domain"/>
    <property type="match status" value="1"/>
</dbReference>
<gene>
    <name evidence="2" type="ORF">DLD82_10225</name>
</gene>
<evidence type="ECO:0000313" key="2">
    <source>
        <dbReference type="EMBL" id="PWR73597.1"/>
    </source>
</evidence>
<dbReference type="InterPro" id="IPR000572">
    <property type="entry name" value="OxRdtase_Mopterin-bd_dom"/>
</dbReference>
<evidence type="ECO:0000313" key="3">
    <source>
        <dbReference type="Proteomes" id="UP000245934"/>
    </source>
</evidence>
<reference evidence="2 3" key="1">
    <citation type="submission" date="2018-05" db="EMBL/GenBank/DDBJ databases">
        <title>Draft genome of Methanospirillum stamsii Pt1.</title>
        <authorList>
            <person name="Dueholm M.S."/>
            <person name="Nielsen P.H."/>
            <person name="Bakmann L.F."/>
            <person name="Otzen D.E."/>
        </authorList>
    </citation>
    <scope>NUCLEOTIDE SEQUENCE [LARGE SCALE GENOMIC DNA]</scope>
    <source>
        <strain evidence="2 3">Pt1</strain>
    </source>
</reference>
<dbReference type="Pfam" id="PF00174">
    <property type="entry name" value="Oxidored_molyb"/>
    <property type="match status" value="1"/>
</dbReference>